<gene>
    <name evidence="2" type="ORF">GCM10018772_68670</name>
</gene>
<evidence type="ECO:0000256" key="1">
    <source>
        <dbReference type="SAM" id="MobiDB-lite"/>
    </source>
</evidence>
<evidence type="ECO:0000313" key="3">
    <source>
        <dbReference type="Proteomes" id="UP000630718"/>
    </source>
</evidence>
<reference evidence="2" key="2">
    <citation type="submission" date="2020-09" db="EMBL/GenBank/DDBJ databases">
        <authorList>
            <person name="Sun Q."/>
            <person name="Ohkuma M."/>
        </authorList>
    </citation>
    <scope>NUCLEOTIDE SEQUENCE</scope>
    <source>
        <strain evidence="2">JCM 4477</strain>
    </source>
</reference>
<feature type="region of interest" description="Disordered" evidence="1">
    <location>
        <begin position="47"/>
        <end position="74"/>
    </location>
</feature>
<protein>
    <submittedName>
        <fullName evidence="2">Uncharacterized protein</fullName>
    </submittedName>
</protein>
<keyword evidence="3" id="KW-1185">Reference proteome</keyword>
<sequence>MIVRPGEALKQGATQALNNRGREMQGFVVACLNALVADPDSFLRRLSGHWPAEKPRGRPRKDAHGDAAGDASAT</sequence>
<reference evidence="2" key="1">
    <citation type="journal article" date="2014" name="Int. J. Syst. Evol. Microbiol.">
        <title>Complete genome sequence of Corynebacterium casei LMG S-19264T (=DSM 44701T), isolated from a smear-ripened cheese.</title>
        <authorList>
            <consortium name="US DOE Joint Genome Institute (JGI-PGF)"/>
            <person name="Walter F."/>
            <person name="Albersmeier A."/>
            <person name="Kalinowski J."/>
            <person name="Ruckert C."/>
        </authorList>
    </citation>
    <scope>NUCLEOTIDE SEQUENCE</scope>
    <source>
        <strain evidence="2">JCM 4477</strain>
    </source>
</reference>
<dbReference type="RefSeq" id="WP_190208401.1">
    <property type="nucleotide sequence ID" value="NZ_BNBI01000023.1"/>
</dbReference>
<comment type="caution">
    <text evidence="2">The sequence shown here is derived from an EMBL/GenBank/DDBJ whole genome shotgun (WGS) entry which is preliminary data.</text>
</comment>
<evidence type="ECO:0000313" key="2">
    <source>
        <dbReference type="EMBL" id="GHF33311.1"/>
    </source>
</evidence>
<dbReference type="AlphaFoldDB" id="A0A919EBE1"/>
<organism evidence="2 3">
    <name type="scientific">Streptomyces fumanus</name>
    <dbReference type="NCBI Taxonomy" id="67302"/>
    <lineage>
        <taxon>Bacteria</taxon>
        <taxon>Bacillati</taxon>
        <taxon>Actinomycetota</taxon>
        <taxon>Actinomycetes</taxon>
        <taxon>Kitasatosporales</taxon>
        <taxon>Streptomycetaceae</taxon>
        <taxon>Streptomyces</taxon>
    </lineage>
</organism>
<accession>A0A919EBE1</accession>
<proteinExistence type="predicted"/>
<feature type="compositionally biased region" description="Basic and acidic residues" evidence="1">
    <location>
        <begin position="51"/>
        <end position="67"/>
    </location>
</feature>
<dbReference type="Proteomes" id="UP000630718">
    <property type="component" value="Unassembled WGS sequence"/>
</dbReference>
<name>A0A919EBE1_9ACTN</name>
<dbReference type="EMBL" id="BNBI01000023">
    <property type="protein sequence ID" value="GHF33311.1"/>
    <property type="molecule type" value="Genomic_DNA"/>
</dbReference>